<feature type="region of interest" description="Disordered" evidence="1">
    <location>
        <begin position="472"/>
        <end position="491"/>
    </location>
</feature>
<organism evidence="2 3">
    <name type="scientific">Aspergillus candidus</name>
    <dbReference type="NCBI Taxonomy" id="41067"/>
    <lineage>
        <taxon>Eukaryota</taxon>
        <taxon>Fungi</taxon>
        <taxon>Dikarya</taxon>
        <taxon>Ascomycota</taxon>
        <taxon>Pezizomycotina</taxon>
        <taxon>Eurotiomycetes</taxon>
        <taxon>Eurotiomycetidae</taxon>
        <taxon>Eurotiales</taxon>
        <taxon>Aspergillaceae</taxon>
        <taxon>Aspergillus</taxon>
        <taxon>Aspergillus subgen. Circumdati</taxon>
    </lineage>
</organism>
<evidence type="ECO:0000313" key="3">
    <source>
        <dbReference type="Proteomes" id="UP000234585"/>
    </source>
</evidence>
<gene>
    <name evidence="2" type="ORF">BDW47DRAFT_43803</name>
</gene>
<sequence length="491" mass="57662">MLVMDEEPIVWTDWFFSGDPPESIKGTETNSDKDFPRFFSEDEDFIVRGQTGQSKYTSYETIQVYWLWSNGYRKYVGKIFPDYTRSHALQRIHCRPRALAGRRIPDIIDDAVHEFDRFCQEARAYTHIYRFCPANERIYFPKFHGVVTDMQRYSSGSVNQRAVVLEALRPSLRSRRVLGENTTELPETFSDILANLPLSPFEYEWYCSLLKDRLRRLDALHRIGVTHGDVKDRHFRVPGDFYDTVLYDFSESYAFSEKKPLVVNACKPRPLKCISKCEQECVKSQVEQRAVDRDFRSHLIRLISQDTVDDSLSQSLDKEEEWLELIVLKVYHRPDYFLMPTLNSIFPFLEEVRPECDPCWHIRRGRLLHHYEPVWAVAMGKRHLDPITFENEAQFETIVECDRSRILLCLVPKWWNISIRAIRDPDLKDTSGLVDKLRDACLRLVFSHGTPGFVIGHREFLGTDKEDREIRDNQNVVKESLEPSGRDVESM</sequence>
<dbReference type="AlphaFoldDB" id="A0A2I2FN12"/>
<evidence type="ECO:0000313" key="2">
    <source>
        <dbReference type="EMBL" id="PLB42009.1"/>
    </source>
</evidence>
<accession>A0A2I2FN12</accession>
<evidence type="ECO:0000256" key="1">
    <source>
        <dbReference type="SAM" id="MobiDB-lite"/>
    </source>
</evidence>
<dbReference type="EMBL" id="KZ559119">
    <property type="protein sequence ID" value="PLB42009.1"/>
    <property type="molecule type" value="Genomic_DNA"/>
</dbReference>
<dbReference type="OrthoDB" id="4138941at2759"/>
<reference evidence="2 3" key="1">
    <citation type="submission" date="2017-12" db="EMBL/GenBank/DDBJ databases">
        <authorList>
            <consortium name="DOE Joint Genome Institute"/>
            <person name="Haridas S."/>
            <person name="Kjaerbolling I."/>
            <person name="Vesth T.C."/>
            <person name="Frisvad J.C."/>
            <person name="Nybo J.L."/>
            <person name="Theobald S."/>
            <person name="Kuo A."/>
            <person name="Bowyer P."/>
            <person name="Matsuda Y."/>
            <person name="Mondo S."/>
            <person name="Lyhne E.K."/>
            <person name="Kogle M.E."/>
            <person name="Clum A."/>
            <person name="Lipzen A."/>
            <person name="Salamov A."/>
            <person name="Ngan C.Y."/>
            <person name="Daum C."/>
            <person name="Chiniquy J."/>
            <person name="Barry K."/>
            <person name="LaButti K."/>
            <person name="Simmons B.A."/>
            <person name="Magnuson J.K."/>
            <person name="Mortensen U.H."/>
            <person name="Larsen T.O."/>
            <person name="Grigoriev I.V."/>
            <person name="Baker S.E."/>
            <person name="Andersen M.R."/>
            <person name="Nordberg H.P."/>
            <person name="Cantor M.N."/>
            <person name="Hua S.X."/>
        </authorList>
    </citation>
    <scope>NUCLEOTIDE SEQUENCE [LARGE SCALE GENOMIC DNA]</scope>
    <source>
        <strain evidence="2 3">CBS 102.13</strain>
    </source>
</reference>
<dbReference type="STRING" id="41067.A0A2I2FN12"/>
<protein>
    <recommendedName>
        <fullName evidence="4">Protein kinase domain-containing protein</fullName>
    </recommendedName>
</protein>
<dbReference type="SUPFAM" id="SSF56112">
    <property type="entry name" value="Protein kinase-like (PK-like)"/>
    <property type="match status" value="1"/>
</dbReference>
<name>A0A2I2FN12_ASPCN</name>
<proteinExistence type="predicted"/>
<dbReference type="InterPro" id="IPR011009">
    <property type="entry name" value="Kinase-like_dom_sf"/>
</dbReference>
<dbReference type="RefSeq" id="XP_024676021.1">
    <property type="nucleotide sequence ID" value="XM_024819037.1"/>
</dbReference>
<keyword evidence="3" id="KW-1185">Reference proteome</keyword>
<dbReference type="GeneID" id="36526197"/>
<feature type="compositionally biased region" description="Basic and acidic residues" evidence="1">
    <location>
        <begin position="479"/>
        <end position="491"/>
    </location>
</feature>
<dbReference type="Proteomes" id="UP000234585">
    <property type="component" value="Unassembled WGS sequence"/>
</dbReference>
<evidence type="ECO:0008006" key="4">
    <source>
        <dbReference type="Google" id="ProtNLM"/>
    </source>
</evidence>